<dbReference type="Gene3D" id="3.40.190.10">
    <property type="entry name" value="Periplasmic binding protein-like II"/>
    <property type="match status" value="1"/>
</dbReference>
<keyword evidence="3" id="KW-0813">Transport</keyword>
<dbReference type="InterPro" id="IPR023765">
    <property type="entry name" value="SBP_5_CS"/>
</dbReference>
<dbReference type="GO" id="GO:0030288">
    <property type="term" value="C:outer membrane-bounded periplasmic space"/>
    <property type="evidence" value="ECO:0007669"/>
    <property type="project" value="UniProtKB-ARBA"/>
</dbReference>
<evidence type="ECO:0000256" key="4">
    <source>
        <dbReference type="ARBA" id="ARBA00022729"/>
    </source>
</evidence>
<accession>A0A7W5Z624</accession>
<evidence type="ECO:0000256" key="3">
    <source>
        <dbReference type="ARBA" id="ARBA00022448"/>
    </source>
</evidence>
<dbReference type="Pfam" id="PF00496">
    <property type="entry name" value="SBP_bac_5"/>
    <property type="match status" value="1"/>
</dbReference>
<comment type="subcellular location">
    <subcellularLocation>
        <location evidence="1">Periplasm</location>
    </subcellularLocation>
</comment>
<dbReference type="RefSeq" id="WP_183753530.1">
    <property type="nucleotide sequence ID" value="NZ_JACICC010000006.1"/>
</dbReference>
<comment type="caution">
    <text evidence="7">The sequence shown here is derived from an EMBL/GenBank/DDBJ whole genome shotgun (WGS) entry which is preliminary data.</text>
</comment>
<protein>
    <submittedName>
        <fullName evidence="7">Peptide/nickel transport system substrate-binding protein</fullName>
    </submittedName>
</protein>
<dbReference type="AlphaFoldDB" id="A0A7W5Z624"/>
<dbReference type="PANTHER" id="PTHR30290">
    <property type="entry name" value="PERIPLASMIC BINDING COMPONENT OF ABC TRANSPORTER"/>
    <property type="match status" value="1"/>
</dbReference>
<dbReference type="InterPro" id="IPR039424">
    <property type="entry name" value="SBP_5"/>
</dbReference>
<dbReference type="GO" id="GO:0043190">
    <property type="term" value="C:ATP-binding cassette (ABC) transporter complex"/>
    <property type="evidence" value="ECO:0007669"/>
    <property type="project" value="InterPro"/>
</dbReference>
<dbReference type="GO" id="GO:1904680">
    <property type="term" value="F:peptide transmembrane transporter activity"/>
    <property type="evidence" value="ECO:0007669"/>
    <property type="project" value="TreeGrafter"/>
</dbReference>
<name>A0A7W5Z624_9HYPH</name>
<dbReference type="Proteomes" id="UP000537592">
    <property type="component" value="Unassembled WGS sequence"/>
</dbReference>
<dbReference type="Gene3D" id="3.10.105.10">
    <property type="entry name" value="Dipeptide-binding Protein, Domain 3"/>
    <property type="match status" value="1"/>
</dbReference>
<comment type="similarity">
    <text evidence="2">Belongs to the bacterial solute-binding protein 5 family.</text>
</comment>
<evidence type="ECO:0000313" key="7">
    <source>
        <dbReference type="EMBL" id="MBB3810510.1"/>
    </source>
</evidence>
<feature type="signal peptide" evidence="5">
    <location>
        <begin position="1"/>
        <end position="32"/>
    </location>
</feature>
<dbReference type="PROSITE" id="PS51318">
    <property type="entry name" value="TAT"/>
    <property type="match status" value="1"/>
</dbReference>
<dbReference type="PROSITE" id="PS01040">
    <property type="entry name" value="SBP_BACTERIAL_5"/>
    <property type="match status" value="1"/>
</dbReference>
<evidence type="ECO:0000256" key="5">
    <source>
        <dbReference type="SAM" id="SignalP"/>
    </source>
</evidence>
<dbReference type="SUPFAM" id="SSF53850">
    <property type="entry name" value="Periplasmic binding protein-like II"/>
    <property type="match status" value="1"/>
</dbReference>
<dbReference type="EMBL" id="JACICC010000006">
    <property type="protein sequence ID" value="MBB3810510.1"/>
    <property type="molecule type" value="Genomic_DNA"/>
</dbReference>
<dbReference type="Gene3D" id="3.90.76.10">
    <property type="entry name" value="Dipeptide-binding Protein, Domain 1"/>
    <property type="match status" value="1"/>
</dbReference>
<keyword evidence="8" id="KW-1185">Reference proteome</keyword>
<feature type="domain" description="Solute-binding protein family 5" evidence="6">
    <location>
        <begin position="83"/>
        <end position="431"/>
    </location>
</feature>
<reference evidence="7 8" key="1">
    <citation type="submission" date="2020-08" db="EMBL/GenBank/DDBJ databases">
        <title>Genomic Encyclopedia of Type Strains, Phase IV (KMG-IV): sequencing the most valuable type-strain genomes for metagenomic binning, comparative biology and taxonomic classification.</title>
        <authorList>
            <person name="Goeker M."/>
        </authorList>
    </citation>
    <scope>NUCLEOTIDE SEQUENCE [LARGE SCALE GENOMIC DNA]</scope>
    <source>
        <strain evidence="7 8">DSM 28760</strain>
    </source>
</reference>
<dbReference type="InterPro" id="IPR006311">
    <property type="entry name" value="TAT_signal"/>
</dbReference>
<evidence type="ECO:0000256" key="1">
    <source>
        <dbReference type="ARBA" id="ARBA00004418"/>
    </source>
</evidence>
<keyword evidence="4 5" id="KW-0732">Signal</keyword>
<feature type="chain" id="PRO_5030686347" evidence="5">
    <location>
        <begin position="33"/>
        <end position="514"/>
    </location>
</feature>
<evidence type="ECO:0000313" key="8">
    <source>
        <dbReference type="Proteomes" id="UP000537592"/>
    </source>
</evidence>
<organism evidence="7 8">
    <name type="scientific">Pseudochelatococcus contaminans</name>
    <dbReference type="NCBI Taxonomy" id="1538103"/>
    <lineage>
        <taxon>Bacteria</taxon>
        <taxon>Pseudomonadati</taxon>
        <taxon>Pseudomonadota</taxon>
        <taxon>Alphaproteobacteria</taxon>
        <taxon>Hyphomicrobiales</taxon>
        <taxon>Chelatococcaceae</taxon>
        <taxon>Pseudochelatococcus</taxon>
    </lineage>
</organism>
<dbReference type="PIRSF" id="PIRSF002741">
    <property type="entry name" value="MppA"/>
    <property type="match status" value="1"/>
</dbReference>
<dbReference type="PANTHER" id="PTHR30290:SF9">
    <property type="entry name" value="OLIGOPEPTIDE-BINDING PROTEIN APPA"/>
    <property type="match status" value="1"/>
</dbReference>
<dbReference type="GO" id="GO:0015833">
    <property type="term" value="P:peptide transport"/>
    <property type="evidence" value="ECO:0007669"/>
    <property type="project" value="TreeGrafter"/>
</dbReference>
<evidence type="ECO:0000256" key="2">
    <source>
        <dbReference type="ARBA" id="ARBA00005695"/>
    </source>
</evidence>
<dbReference type="InterPro" id="IPR000914">
    <property type="entry name" value="SBP_5_dom"/>
</dbReference>
<dbReference type="InterPro" id="IPR030678">
    <property type="entry name" value="Peptide/Ni-bd"/>
</dbReference>
<proteinExistence type="inferred from homology"/>
<sequence length="514" mass="57547">MSATRRQILKFASIGMAASMLLPMALTTAARAAPRSETLIIAQGNDILSLDPANHENNSTESGLINIYDYLVRKEFPNGEMTFVPGLAKSWKSDDLITWEFELRDDVKWHDGTPFTADDVKFTIERVKADQKLLSSAVKFRTVEQVNVLGPHRVQVVTSRRDPLLLHNFVGNGGLILPKHALETPEGAEKFFAKPIGTGPYRFTEWRKGDRLVLERNPEWWEGTPHWESVIVRAIPETTTRVAEALTGGVDIAVNIPPEDITRVEQNPDTGIISFNIARNFALHVRNEDGKVTSDPRVREAIDLAINRKEIAEIVAEGYATPTRGLFPAEIPGNNPDLTAENAFDPERARKLIEEAGVVGAPIKLSTPSGRWTKDREVSEAIVGYLQDAGLDAQIEVQEWSVYNSRRDADTLGELYLWGMGSYTDASVILNLALLRRFNPHWTNEEFVSLSKEIDQAPTEEARQAILRRAQEIITGDRARIGILYPKAIHSVNNRVNFAGRFDEMIPAEQVRRK</sequence>
<evidence type="ECO:0000259" key="6">
    <source>
        <dbReference type="Pfam" id="PF00496"/>
    </source>
</evidence>
<gene>
    <name evidence="7" type="ORF">FHS81_002611</name>
</gene>